<dbReference type="InterPro" id="IPR030673">
    <property type="entry name" value="PyroPPase_GppA_Ppx"/>
</dbReference>
<name>A0A5A9W7V4_9GAMM</name>
<sequence>MLVDEATTTAPQNGEILAAIDIGSNSFHLVIARVFEGELKTLDVMSEKVQLAAGLDDNKLLSEESQQRGLDCLSRFAQRLSDIPRRAIRAVATNALREAQNRDEFAAKAERLLGLPLQIVSGHEEARLIYLGVSHTQADDTGQRLVVDIGGGSTEFIIGERFETRLLESLQMGCVSFSEEFFPQGNITKQGFNQAYTAAMQELLSIRRNYRRLGWDSCVGSSGTIKAVNQACTEMGYSQNRITRDALNQLEQDLLRLKHVQDIQYNNVKPERRAVLPAGVAILRAVFDSLDIREMAFSDGALREGVLYDMAGRLRHEDVRERTIRALMKRYQVDMRHASNIEATALILFAQARDTWQLTASEMHDMLCWSARTHEIGLTISHNRFHRHSAYLLQHSDLAGFSHPEQQMLAFLVRSHRRKLPKEELKLLPNEVQTPCLQLALLLRLAVILHRSRSKARLPALRLQVEEQKLHLTFPPGWLKHHPLTQADLEEEIEHLRQIDYKLKVD</sequence>
<dbReference type="InterPro" id="IPR022371">
    <property type="entry name" value="Exopolyphosphatase"/>
</dbReference>
<evidence type="ECO:0000256" key="6">
    <source>
        <dbReference type="ARBA" id="ARBA00020416"/>
    </source>
</evidence>
<dbReference type="GO" id="GO:0004309">
    <property type="term" value="F:exopolyphosphatase activity"/>
    <property type="evidence" value="ECO:0007669"/>
    <property type="project" value="UniProtKB-EC"/>
</dbReference>
<dbReference type="FunFam" id="3.30.420.40:FF:000023">
    <property type="entry name" value="Guanosine-5'-triphosphate,3'-diphosphate pyrophosphatase"/>
    <property type="match status" value="1"/>
</dbReference>
<comment type="caution">
    <text evidence="13">The sequence shown here is derived from an EMBL/GenBank/DDBJ whole genome shotgun (WGS) entry which is preliminary data.</text>
</comment>
<gene>
    <name evidence="13" type="primary">ppx</name>
    <name evidence="13" type="ORF">E1H14_00175</name>
</gene>
<dbReference type="PIRSF" id="PIRSF001267">
    <property type="entry name" value="Pyrophosphatase_GppA_Ppx"/>
    <property type="match status" value="1"/>
</dbReference>
<organism evidence="13 14">
    <name type="scientific">Nitrincola tapanii</name>
    <dbReference type="NCBI Taxonomy" id="1708751"/>
    <lineage>
        <taxon>Bacteria</taxon>
        <taxon>Pseudomonadati</taxon>
        <taxon>Pseudomonadota</taxon>
        <taxon>Gammaproteobacteria</taxon>
        <taxon>Oceanospirillales</taxon>
        <taxon>Oceanospirillaceae</taxon>
        <taxon>Nitrincola</taxon>
    </lineage>
</organism>
<dbReference type="Gene3D" id="3.30.420.150">
    <property type="entry name" value="Exopolyphosphatase. Domain 2"/>
    <property type="match status" value="1"/>
</dbReference>
<evidence type="ECO:0000256" key="4">
    <source>
        <dbReference type="ARBA" id="ARBA00011738"/>
    </source>
</evidence>
<keyword evidence="8 13" id="KW-0378">Hydrolase</keyword>
<feature type="domain" description="Ppx/GppA phosphatase C-terminal" evidence="12">
    <location>
        <begin position="319"/>
        <end position="492"/>
    </location>
</feature>
<evidence type="ECO:0000313" key="14">
    <source>
        <dbReference type="Proteomes" id="UP000325302"/>
    </source>
</evidence>
<evidence type="ECO:0000259" key="11">
    <source>
        <dbReference type="Pfam" id="PF02541"/>
    </source>
</evidence>
<dbReference type="InterPro" id="IPR048950">
    <property type="entry name" value="Ppx_GppA_C"/>
</dbReference>
<dbReference type="EC" id="3.6.1.11" evidence="5"/>
<dbReference type="RefSeq" id="WP_149389452.1">
    <property type="nucleotide sequence ID" value="NZ_SMRS01000001.1"/>
</dbReference>
<comment type="cofactor">
    <cofactor evidence="1">
        <name>Mg(2+)</name>
        <dbReference type="ChEBI" id="CHEBI:18420"/>
    </cofactor>
</comment>
<keyword evidence="14" id="KW-1185">Reference proteome</keyword>
<dbReference type="Pfam" id="PF02541">
    <property type="entry name" value="Ppx-GppA"/>
    <property type="match status" value="1"/>
</dbReference>
<feature type="domain" description="Ppx/GppA phosphatase N-terminal" evidence="11">
    <location>
        <begin position="30"/>
        <end position="312"/>
    </location>
</feature>
<evidence type="ECO:0000256" key="9">
    <source>
        <dbReference type="ARBA" id="ARBA00023136"/>
    </source>
</evidence>
<dbReference type="Pfam" id="PF21447">
    <property type="entry name" value="Ppx-GppA_III"/>
    <property type="match status" value="1"/>
</dbReference>
<comment type="subcellular location">
    <subcellularLocation>
        <location evidence="2">Cell membrane</location>
        <topology evidence="2">Peripheral membrane protein</topology>
    </subcellularLocation>
</comment>
<evidence type="ECO:0000313" key="13">
    <source>
        <dbReference type="EMBL" id="KAA0876198.1"/>
    </source>
</evidence>
<keyword evidence="7" id="KW-1003">Cell membrane</keyword>
<dbReference type="InterPro" id="IPR003695">
    <property type="entry name" value="Ppx_GppA_N"/>
</dbReference>
<evidence type="ECO:0000256" key="8">
    <source>
        <dbReference type="ARBA" id="ARBA00022801"/>
    </source>
</evidence>
<comment type="similarity">
    <text evidence="3">Belongs to the GppA/Ppx family.</text>
</comment>
<proteinExistence type="inferred from homology"/>
<evidence type="ECO:0000256" key="1">
    <source>
        <dbReference type="ARBA" id="ARBA00001946"/>
    </source>
</evidence>
<dbReference type="GO" id="GO:0005886">
    <property type="term" value="C:plasma membrane"/>
    <property type="evidence" value="ECO:0007669"/>
    <property type="project" value="UniProtKB-SubCell"/>
</dbReference>
<evidence type="ECO:0000256" key="5">
    <source>
        <dbReference type="ARBA" id="ARBA00012451"/>
    </source>
</evidence>
<dbReference type="InterPro" id="IPR050273">
    <property type="entry name" value="GppA/Ppx_hydrolase"/>
</dbReference>
<evidence type="ECO:0000259" key="12">
    <source>
        <dbReference type="Pfam" id="PF21447"/>
    </source>
</evidence>
<dbReference type="AlphaFoldDB" id="A0A5A9W7V4"/>
<dbReference type="SUPFAM" id="SSF53067">
    <property type="entry name" value="Actin-like ATPase domain"/>
    <property type="match status" value="2"/>
</dbReference>
<protein>
    <recommendedName>
        <fullName evidence="6">Exopolyphosphatase</fullName>
        <ecNumber evidence="5">3.6.1.11</ecNumber>
    </recommendedName>
</protein>
<keyword evidence="9" id="KW-0472">Membrane</keyword>
<dbReference type="SUPFAM" id="SSF109604">
    <property type="entry name" value="HD-domain/PDEase-like"/>
    <property type="match status" value="1"/>
</dbReference>
<comment type="catalytic activity">
    <reaction evidence="10">
        <text>[phosphate](n) + H2O = [phosphate](n-1) + phosphate + H(+)</text>
        <dbReference type="Rhea" id="RHEA:21528"/>
        <dbReference type="Rhea" id="RHEA-COMP:9859"/>
        <dbReference type="Rhea" id="RHEA-COMP:14279"/>
        <dbReference type="ChEBI" id="CHEBI:15377"/>
        <dbReference type="ChEBI" id="CHEBI:15378"/>
        <dbReference type="ChEBI" id="CHEBI:16838"/>
        <dbReference type="ChEBI" id="CHEBI:43474"/>
        <dbReference type="EC" id="3.6.1.11"/>
    </reaction>
</comment>
<dbReference type="OrthoDB" id="9793035at2"/>
<evidence type="ECO:0000256" key="7">
    <source>
        <dbReference type="ARBA" id="ARBA00022475"/>
    </source>
</evidence>
<dbReference type="InterPro" id="IPR043129">
    <property type="entry name" value="ATPase_NBD"/>
</dbReference>
<dbReference type="CDD" id="cd24053">
    <property type="entry name" value="ASKHA_NBD_EcPPX-GppA-like"/>
    <property type="match status" value="1"/>
</dbReference>
<evidence type="ECO:0000256" key="10">
    <source>
        <dbReference type="ARBA" id="ARBA00047607"/>
    </source>
</evidence>
<reference evidence="13 14" key="1">
    <citation type="submission" date="2019-03" db="EMBL/GenBank/DDBJ databases">
        <title>Nitrincola sp. nov. isolated from an Indian soda lake.</title>
        <authorList>
            <person name="Joshi A."/>
            <person name="Thite S.V."/>
            <person name="Joseph N."/>
            <person name="Dhotre D."/>
            <person name="Moorthy M."/>
            <person name="Shouche Y.S."/>
        </authorList>
    </citation>
    <scope>NUCLEOTIDE SEQUENCE [LARGE SCALE GENOMIC DNA]</scope>
    <source>
        <strain evidence="13 14">MEB193</strain>
    </source>
</reference>
<dbReference type="Proteomes" id="UP000325302">
    <property type="component" value="Unassembled WGS sequence"/>
</dbReference>
<dbReference type="Gene3D" id="1.10.3210.10">
    <property type="entry name" value="Hypothetical protein af1432"/>
    <property type="match status" value="1"/>
</dbReference>
<dbReference type="NCBIfam" id="TIGR03706">
    <property type="entry name" value="exo_poly_only"/>
    <property type="match status" value="1"/>
</dbReference>
<accession>A0A5A9W7V4</accession>
<dbReference type="PANTHER" id="PTHR30005:SF14">
    <property type="entry name" value="EXOPOLYPHOSPHATASE"/>
    <property type="match status" value="1"/>
</dbReference>
<dbReference type="GO" id="GO:0006798">
    <property type="term" value="P:polyphosphate catabolic process"/>
    <property type="evidence" value="ECO:0007669"/>
    <property type="project" value="TreeGrafter"/>
</dbReference>
<comment type="subunit">
    <text evidence="4">Homodimer.</text>
</comment>
<dbReference type="FunFam" id="3.30.420.150:FF:000001">
    <property type="entry name" value="Guanosine-5'-triphosphate,3'-diphosphate pyrophosphatase"/>
    <property type="match status" value="1"/>
</dbReference>
<dbReference type="EMBL" id="SMRS01000001">
    <property type="protein sequence ID" value="KAA0876198.1"/>
    <property type="molecule type" value="Genomic_DNA"/>
</dbReference>
<evidence type="ECO:0000256" key="2">
    <source>
        <dbReference type="ARBA" id="ARBA00004202"/>
    </source>
</evidence>
<dbReference type="PANTHER" id="PTHR30005">
    <property type="entry name" value="EXOPOLYPHOSPHATASE"/>
    <property type="match status" value="1"/>
</dbReference>
<dbReference type="Gene3D" id="3.30.420.40">
    <property type="match status" value="1"/>
</dbReference>
<evidence type="ECO:0000256" key="3">
    <source>
        <dbReference type="ARBA" id="ARBA00007125"/>
    </source>
</evidence>